<gene>
    <name evidence="3" type="ORF">FC24_GL000873</name>
</gene>
<evidence type="ECO:0000313" key="3">
    <source>
        <dbReference type="EMBL" id="KRM92857.1"/>
    </source>
</evidence>
<dbReference type="EMBL" id="AYYI01000105">
    <property type="protein sequence ID" value="KRM92857.1"/>
    <property type="molecule type" value="Genomic_DNA"/>
</dbReference>
<dbReference type="GO" id="GO:0030420">
    <property type="term" value="P:establishment of competence for transformation"/>
    <property type="evidence" value="ECO:0007669"/>
    <property type="project" value="UniProtKB-KW"/>
</dbReference>
<dbReference type="PATRIC" id="fig|1423796.3.peg.894"/>
<keyword evidence="2" id="KW-0178">Competence</keyword>
<dbReference type="AlphaFoldDB" id="A0A0R2CXZ8"/>
<dbReference type="NCBIfam" id="TIGR02532">
    <property type="entry name" value="IV_pilin_GFxxxE"/>
    <property type="match status" value="1"/>
</dbReference>
<dbReference type="STRING" id="1423796.FC24_GL000873"/>
<dbReference type="InterPro" id="IPR016785">
    <property type="entry name" value="ComGD"/>
</dbReference>
<dbReference type="RefSeq" id="WP_057874879.1">
    <property type="nucleotide sequence ID" value="NZ_AYYI01000105.1"/>
</dbReference>
<proteinExistence type="predicted"/>
<reference evidence="3 4" key="1">
    <citation type="journal article" date="2015" name="Genome Announc.">
        <title>Expanding the biotechnology potential of lactobacilli through comparative genomics of 213 strains and associated genera.</title>
        <authorList>
            <person name="Sun Z."/>
            <person name="Harris H.M."/>
            <person name="McCann A."/>
            <person name="Guo C."/>
            <person name="Argimon S."/>
            <person name="Zhang W."/>
            <person name="Yang X."/>
            <person name="Jeffery I.B."/>
            <person name="Cooney J.C."/>
            <person name="Kagawa T.F."/>
            <person name="Liu W."/>
            <person name="Song Y."/>
            <person name="Salvetti E."/>
            <person name="Wrobel A."/>
            <person name="Rasinkangas P."/>
            <person name="Parkhill J."/>
            <person name="Rea M.C."/>
            <person name="O'Sullivan O."/>
            <person name="Ritari J."/>
            <person name="Douillard F.P."/>
            <person name="Paul Ross R."/>
            <person name="Yang R."/>
            <person name="Briner A.E."/>
            <person name="Felis G.E."/>
            <person name="de Vos W.M."/>
            <person name="Barrangou R."/>
            <person name="Klaenhammer T.R."/>
            <person name="Caufield P.W."/>
            <person name="Cui Y."/>
            <person name="Zhang H."/>
            <person name="O'Toole P.W."/>
        </authorList>
    </citation>
    <scope>NUCLEOTIDE SEQUENCE [LARGE SCALE GENOMIC DNA]</scope>
    <source>
        <strain evidence="3 4">DSM 20253</strain>
    </source>
</reference>
<name>A0A0R2CXZ8_9LACO</name>
<evidence type="ECO:0000256" key="1">
    <source>
        <dbReference type="ARBA" id="ARBA00004241"/>
    </source>
</evidence>
<protein>
    <recommendedName>
        <fullName evidence="5">Competence protein ComGD</fullName>
    </recommendedName>
</protein>
<evidence type="ECO:0000256" key="2">
    <source>
        <dbReference type="ARBA" id="ARBA00023287"/>
    </source>
</evidence>
<evidence type="ECO:0008006" key="5">
    <source>
        <dbReference type="Google" id="ProtNLM"/>
    </source>
</evidence>
<dbReference type="NCBIfam" id="NF040982">
    <property type="entry name" value="ComGD"/>
    <property type="match status" value="1"/>
</dbReference>
<dbReference type="GO" id="GO:0009986">
    <property type="term" value="C:cell surface"/>
    <property type="evidence" value="ECO:0007669"/>
    <property type="project" value="UniProtKB-SubCell"/>
</dbReference>
<comment type="subcellular location">
    <subcellularLocation>
        <location evidence="1">Cell surface</location>
    </subcellularLocation>
</comment>
<comment type="caution">
    <text evidence="3">The sequence shown here is derived from an EMBL/GenBank/DDBJ whole genome shotgun (WGS) entry which is preliminary data.</text>
</comment>
<organism evidence="3 4">
    <name type="scientific">Loigolactobacillus rennini DSM 20253</name>
    <dbReference type="NCBI Taxonomy" id="1423796"/>
    <lineage>
        <taxon>Bacteria</taxon>
        <taxon>Bacillati</taxon>
        <taxon>Bacillota</taxon>
        <taxon>Bacilli</taxon>
        <taxon>Lactobacillales</taxon>
        <taxon>Lactobacillaceae</taxon>
        <taxon>Loigolactobacillus</taxon>
    </lineage>
</organism>
<sequence length="137" mass="16102">MKHRAFTLLESIIVLALVVVFALIPITQFGPLNQFQVEQLFFHNFDQEWRYVQAHAVLKQEKVQIRIYKDYVNFRIIAGKTVVSQRKLWLPPEMQADVQGIMIDSSGHTGPRSIHFRSHYFNRITTIKPQMGWGIYE</sequence>
<dbReference type="OrthoDB" id="2322555at2"/>
<dbReference type="Proteomes" id="UP000051638">
    <property type="component" value="Unassembled WGS sequence"/>
</dbReference>
<evidence type="ECO:0000313" key="4">
    <source>
        <dbReference type="Proteomes" id="UP000051638"/>
    </source>
</evidence>
<keyword evidence="4" id="KW-1185">Reference proteome</keyword>
<accession>A0A0R2CXZ8</accession>
<dbReference type="InterPro" id="IPR012902">
    <property type="entry name" value="N_methyl_site"/>
</dbReference>